<feature type="compositionally biased region" description="Basic and acidic residues" evidence="2">
    <location>
        <begin position="291"/>
        <end position="312"/>
    </location>
</feature>
<protein>
    <recommendedName>
        <fullName evidence="4">DUF5667 domain-containing protein</fullName>
    </recommendedName>
</protein>
<feature type="compositionally biased region" description="Basic and acidic residues" evidence="2">
    <location>
        <begin position="353"/>
        <end position="364"/>
    </location>
</feature>
<evidence type="ECO:0000256" key="2">
    <source>
        <dbReference type="SAM" id="MobiDB-lite"/>
    </source>
</evidence>
<evidence type="ECO:0000313" key="6">
    <source>
        <dbReference type="Proteomes" id="UP000176846"/>
    </source>
</evidence>
<keyword evidence="3" id="KW-0472">Membrane</keyword>
<dbReference type="Pfam" id="PF18915">
    <property type="entry name" value="DUF5667"/>
    <property type="match status" value="1"/>
</dbReference>
<feature type="domain" description="DUF5667" evidence="4">
    <location>
        <begin position="98"/>
        <end position="182"/>
    </location>
</feature>
<dbReference type="AlphaFoldDB" id="A0A1F7UTE1"/>
<feature type="compositionally biased region" description="Polar residues" evidence="2">
    <location>
        <begin position="337"/>
        <end position="349"/>
    </location>
</feature>
<feature type="coiled-coil region" evidence="1">
    <location>
        <begin position="112"/>
        <end position="144"/>
    </location>
</feature>
<keyword evidence="1" id="KW-0175">Coiled coil</keyword>
<dbReference type="InterPro" id="IPR043725">
    <property type="entry name" value="DUF5667"/>
</dbReference>
<proteinExistence type="predicted"/>
<evidence type="ECO:0000256" key="3">
    <source>
        <dbReference type="SAM" id="Phobius"/>
    </source>
</evidence>
<feature type="region of interest" description="Disordered" evidence="2">
    <location>
        <begin position="332"/>
        <end position="387"/>
    </location>
</feature>
<accession>A0A1F7UTE1</accession>
<gene>
    <name evidence="5" type="ORF">A2936_03330</name>
</gene>
<feature type="compositionally biased region" description="Polar residues" evidence="2">
    <location>
        <begin position="365"/>
        <end position="387"/>
    </location>
</feature>
<feature type="region of interest" description="Disordered" evidence="2">
    <location>
        <begin position="270"/>
        <end position="312"/>
    </location>
</feature>
<feature type="transmembrane region" description="Helical" evidence="3">
    <location>
        <begin position="70"/>
        <end position="93"/>
    </location>
</feature>
<keyword evidence="3" id="KW-0812">Transmembrane</keyword>
<evidence type="ECO:0000259" key="4">
    <source>
        <dbReference type="Pfam" id="PF18915"/>
    </source>
</evidence>
<dbReference type="Proteomes" id="UP000176846">
    <property type="component" value="Unassembled WGS sequence"/>
</dbReference>
<reference evidence="5 6" key="1">
    <citation type="journal article" date="2016" name="Nat. Commun.">
        <title>Thousands of microbial genomes shed light on interconnected biogeochemical processes in an aquifer system.</title>
        <authorList>
            <person name="Anantharaman K."/>
            <person name="Brown C.T."/>
            <person name="Hug L.A."/>
            <person name="Sharon I."/>
            <person name="Castelle C.J."/>
            <person name="Probst A.J."/>
            <person name="Thomas B.C."/>
            <person name="Singh A."/>
            <person name="Wilkins M.J."/>
            <person name="Karaoz U."/>
            <person name="Brodie E.L."/>
            <person name="Williams K.H."/>
            <person name="Hubbard S.S."/>
            <person name="Banfield J.F."/>
        </authorList>
    </citation>
    <scope>NUCLEOTIDE SEQUENCE [LARGE SCALE GENOMIC DNA]</scope>
</reference>
<evidence type="ECO:0000313" key="5">
    <source>
        <dbReference type="EMBL" id="OGL80988.1"/>
    </source>
</evidence>
<evidence type="ECO:0000256" key="1">
    <source>
        <dbReference type="SAM" id="Coils"/>
    </source>
</evidence>
<sequence length="387" mass="41042">MRRQLKKQFRELKAIAPSASWLSAHRELLLAQVRVQSKPRVAAVVPSLKERVRTALFVGESIFTTTASAIYARGLASLVLALVLVVASGGYVVTAAEGSLPGSRLYDVKVAVENLRLNLATSTRARVELQAEFAMRRLDELSKLTARDGQRLPEAETLISQFESSIKDIAAAANEVSSASPERGLEIAKIVDGKVGEYEHALKAAGEAARSSNLSKSVSRALSTVNKAGTEALKVLVGQGPTSEPEKIAGKLNDKIKDAEEKLRLADAKLSAYGRSPEGGEGGAKSSVTSEAKDKSADAKTNLEEAKKKITEGDYQAALVILDKVEDMVEEVADSAETVNSENAEQGTENPEGEVKGESTESKDGTSGQPTSSDSTTEQPASSSQTQ</sequence>
<dbReference type="EMBL" id="MGEK01000035">
    <property type="protein sequence ID" value="OGL80988.1"/>
    <property type="molecule type" value="Genomic_DNA"/>
</dbReference>
<keyword evidence="3" id="KW-1133">Transmembrane helix</keyword>
<name>A0A1F7UTE1_9BACT</name>
<comment type="caution">
    <text evidence="5">The sequence shown here is derived from an EMBL/GenBank/DDBJ whole genome shotgun (WGS) entry which is preliminary data.</text>
</comment>
<organism evidence="5 6">
    <name type="scientific">Candidatus Uhrbacteria bacterium RIFCSPLOWO2_01_FULL_47_25</name>
    <dbReference type="NCBI Taxonomy" id="1802402"/>
    <lineage>
        <taxon>Bacteria</taxon>
        <taxon>Candidatus Uhriibacteriota</taxon>
    </lineage>
</organism>